<evidence type="ECO:0000313" key="3">
    <source>
        <dbReference type="Proteomes" id="UP001246576"/>
    </source>
</evidence>
<evidence type="ECO:0000256" key="1">
    <source>
        <dbReference type="SAM" id="SignalP"/>
    </source>
</evidence>
<keyword evidence="3" id="KW-1185">Reference proteome</keyword>
<dbReference type="Proteomes" id="UP001246576">
    <property type="component" value="Unassembled WGS sequence"/>
</dbReference>
<keyword evidence="1" id="KW-0732">Signal</keyword>
<evidence type="ECO:0000313" key="2">
    <source>
        <dbReference type="EMBL" id="MDR9850202.1"/>
    </source>
</evidence>
<feature type="chain" id="PRO_5047454634" evidence="1">
    <location>
        <begin position="23"/>
        <end position="49"/>
    </location>
</feature>
<protein>
    <submittedName>
        <fullName evidence="2">Uncharacterized protein</fullName>
    </submittedName>
</protein>
<reference evidence="2" key="1">
    <citation type="submission" date="2023-09" db="EMBL/GenBank/DDBJ databases">
        <title>Description of first Herbaspirillum huttiense subsp. nephrolepsisexaltata and Herbaspirillum huttiense subsp. lycopersicon.</title>
        <authorList>
            <person name="Poudel M."/>
            <person name="Sharma A."/>
            <person name="Goss E."/>
            <person name="Tapia J.H."/>
            <person name="Harmon C.M."/>
            <person name="Jones J.B."/>
        </authorList>
    </citation>
    <scope>NUCLEOTIDE SEQUENCE</scope>
    <source>
        <strain evidence="2">SE1</strain>
    </source>
</reference>
<dbReference type="RefSeq" id="WP_310840704.1">
    <property type="nucleotide sequence ID" value="NZ_JAVLSJ010000009.1"/>
</dbReference>
<proteinExistence type="predicted"/>
<name>A0ABU2EPW7_9BURK</name>
<feature type="signal peptide" evidence="1">
    <location>
        <begin position="1"/>
        <end position="22"/>
    </location>
</feature>
<comment type="caution">
    <text evidence="2">The sequence shown here is derived from an EMBL/GenBank/DDBJ whole genome shotgun (WGS) entry which is preliminary data.</text>
</comment>
<gene>
    <name evidence="2" type="ORF">RI048_18365</name>
</gene>
<accession>A0ABU2EPW7</accession>
<sequence>MRTYLALLALAAGLLGTSGAYAADTIMSTSIDWDLLGEWMLEAGRMPPG</sequence>
<organism evidence="2 3">
    <name type="scientific">Herbaspirillum huttiense subsp. lycopersici</name>
    <dbReference type="NCBI Taxonomy" id="3074428"/>
    <lineage>
        <taxon>Bacteria</taxon>
        <taxon>Pseudomonadati</taxon>
        <taxon>Pseudomonadota</taxon>
        <taxon>Betaproteobacteria</taxon>
        <taxon>Burkholderiales</taxon>
        <taxon>Oxalobacteraceae</taxon>
        <taxon>Herbaspirillum</taxon>
    </lineage>
</organism>
<dbReference type="EMBL" id="JAVLSJ010000009">
    <property type="protein sequence ID" value="MDR9850202.1"/>
    <property type="molecule type" value="Genomic_DNA"/>
</dbReference>